<accession>A0AA38M2X2</accession>
<evidence type="ECO:0000313" key="2">
    <source>
        <dbReference type="EMBL" id="KAJ3641828.1"/>
    </source>
</evidence>
<dbReference type="InterPro" id="IPR029526">
    <property type="entry name" value="PGBD"/>
</dbReference>
<evidence type="ECO:0000259" key="1">
    <source>
        <dbReference type="Pfam" id="PF13843"/>
    </source>
</evidence>
<dbReference type="Pfam" id="PF13843">
    <property type="entry name" value="DDE_Tnp_1_7"/>
    <property type="match status" value="1"/>
</dbReference>
<keyword evidence="3" id="KW-1185">Reference proteome</keyword>
<dbReference type="AlphaFoldDB" id="A0AA38M2X2"/>
<dbReference type="PANTHER" id="PTHR47272:SF2">
    <property type="entry name" value="PIGGYBAC TRANSPOSABLE ELEMENT-DERIVED PROTEIN 3-LIKE"/>
    <property type="match status" value="1"/>
</dbReference>
<comment type="caution">
    <text evidence="2">The sequence shown here is derived from an EMBL/GenBank/DDBJ whole genome shotgun (WGS) entry which is preliminary data.</text>
</comment>
<dbReference type="EMBL" id="JALNTZ010000009">
    <property type="protein sequence ID" value="KAJ3641828.1"/>
    <property type="molecule type" value="Genomic_DNA"/>
</dbReference>
<dbReference type="Proteomes" id="UP001168821">
    <property type="component" value="Unassembled WGS sequence"/>
</dbReference>
<sequence length="212" mass="24598">MVALRGQLSIKQYVKGKPQPWGIKMFALCGRSGMMYDFIIYQGGSTEFDQNILKKFGLGATVVFHLSQRIPQYYYLYFDNYFTTHQVLEILSQKDIYAAGTIRINRFKNSPLINDKEASKKTRGYSEEVVSQDKNVVLCKWVDNKSVVMALNFIGVGSTDEVKRRNKNEKKYITVPRPEVVKLYNHSMGGVDKMDYLLTLYRIFVKSRKWTL</sequence>
<proteinExistence type="predicted"/>
<dbReference type="PANTHER" id="PTHR47272">
    <property type="entry name" value="DDE_TNP_1_7 DOMAIN-CONTAINING PROTEIN"/>
    <property type="match status" value="1"/>
</dbReference>
<protein>
    <recommendedName>
        <fullName evidence="1">PiggyBac transposable element-derived protein domain-containing protein</fullName>
    </recommendedName>
</protein>
<evidence type="ECO:0000313" key="3">
    <source>
        <dbReference type="Proteomes" id="UP001168821"/>
    </source>
</evidence>
<organism evidence="2 3">
    <name type="scientific">Zophobas morio</name>
    <dbReference type="NCBI Taxonomy" id="2755281"/>
    <lineage>
        <taxon>Eukaryota</taxon>
        <taxon>Metazoa</taxon>
        <taxon>Ecdysozoa</taxon>
        <taxon>Arthropoda</taxon>
        <taxon>Hexapoda</taxon>
        <taxon>Insecta</taxon>
        <taxon>Pterygota</taxon>
        <taxon>Neoptera</taxon>
        <taxon>Endopterygota</taxon>
        <taxon>Coleoptera</taxon>
        <taxon>Polyphaga</taxon>
        <taxon>Cucujiformia</taxon>
        <taxon>Tenebrionidae</taxon>
        <taxon>Zophobas</taxon>
    </lineage>
</organism>
<name>A0AA38M2X2_9CUCU</name>
<reference evidence="2" key="1">
    <citation type="journal article" date="2023" name="G3 (Bethesda)">
        <title>Whole genome assemblies of Zophobas morio and Tenebrio molitor.</title>
        <authorList>
            <person name="Kaur S."/>
            <person name="Stinson S.A."/>
            <person name="diCenzo G.C."/>
        </authorList>
    </citation>
    <scope>NUCLEOTIDE SEQUENCE</scope>
    <source>
        <strain evidence="2">QUZm001</strain>
    </source>
</reference>
<feature type="domain" description="PiggyBac transposable element-derived protein" evidence="1">
    <location>
        <begin position="1"/>
        <end position="211"/>
    </location>
</feature>
<gene>
    <name evidence="2" type="ORF">Zmor_028301</name>
</gene>